<dbReference type="Pfam" id="PF09059">
    <property type="entry name" value="TyeA"/>
    <property type="match status" value="1"/>
</dbReference>
<accession>A0ABT3ZL75</accession>
<sequence length="396" mass="42042">MAPIPFDAGFRTGSPVYDVRDADAADVFSRAGDAPGATATYRGAALALLPEAPSLADAAEEISLHFTEAAEMLELDEHDARADERLDLSDDDIDAYFDASKQDDGSLRRELIEGLLGNRPPGPRERLTHAHPHDPSGQFLLLQQALRHGERRLAQRTDPQDRQAALATLERLRDVAAHLALTQGPWIRADLNTIAVAGASGDTATDVRRFQTGYRDVVLGKGTLAATLQTLLGPFGGTDPRAALTRLTQALGRDLAAARPSTDAVRLHALLHDQFHAATALTVLGRCASLSSAVARTAAHLGGVAAVTDDGRPHRLMAAIVALSDERWPAANRFAALASSEGGTAAHVQIGLLTGLRAILRDLPVQIFHDGDHREQVLGAAQDALDTLIDASEADT</sequence>
<dbReference type="SUPFAM" id="SSF140591">
    <property type="entry name" value="Type III secretion system domain"/>
    <property type="match status" value="2"/>
</dbReference>
<dbReference type="Proteomes" id="UP001082899">
    <property type="component" value="Unassembled WGS sequence"/>
</dbReference>
<organism evidence="3 4">
    <name type="scientific">Robbsia betulipollinis</name>
    <dbReference type="NCBI Taxonomy" id="2981849"/>
    <lineage>
        <taxon>Bacteria</taxon>
        <taxon>Pseudomonadati</taxon>
        <taxon>Pseudomonadota</taxon>
        <taxon>Betaproteobacteria</taxon>
        <taxon>Burkholderiales</taxon>
        <taxon>Burkholderiaceae</taxon>
        <taxon>Robbsia</taxon>
    </lineage>
</organism>
<evidence type="ECO:0000313" key="4">
    <source>
        <dbReference type="Proteomes" id="UP001082899"/>
    </source>
</evidence>
<protein>
    <submittedName>
        <fullName evidence="3">TyeA family type III secretion system gatekeeper subunit</fullName>
    </submittedName>
</protein>
<dbReference type="Pfam" id="PF07201">
    <property type="entry name" value="HrpJ"/>
    <property type="match status" value="1"/>
</dbReference>
<name>A0ABT3ZL75_9BURK</name>
<comment type="caution">
    <text evidence="3">The sequence shown here is derived from an EMBL/GenBank/DDBJ whole genome shotgun (WGS) entry which is preliminary data.</text>
</comment>
<feature type="domain" description="Type III secretion system effector delivery regulator TyeA" evidence="2">
    <location>
        <begin position="315"/>
        <end position="391"/>
    </location>
</feature>
<proteinExistence type="predicted"/>
<dbReference type="Gene3D" id="1.20.1280.80">
    <property type="match status" value="1"/>
</dbReference>
<dbReference type="InterPro" id="IPR010812">
    <property type="entry name" value="HrpJ-like"/>
</dbReference>
<evidence type="ECO:0000259" key="2">
    <source>
        <dbReference type="Pfam" id="PF09059"/>
    </source>
</evidence>
<evidence type="ECO:0000313" key="3">
    <source>
        <dbReference type="EMBL" id="MCY0387271.1"/>
    </source>
</evidence>
<feature type="domain" description="Hypersensitivity response secretion-like HrpJ" evidence="1">
    <location>
        <begin position="126"/>
        <end position="233"/>
    </location>
</feature>
<dbReference type="InterPro" id="IPR038347">
    <property type="entry name" value="TyeA_sf"/>
</dbReference>
<gene>
    <name evidence="3" type="ORF">OVY01_08490</name>
</gene>
<dbReference type="InterPro" id="IPR013351">
    <property type="entry name" value="T3SS_TyeA-rel"/>
</dbReference>
<dbReference type="EMBL" id="JAPMXC010000001">
    <property type="protein sequence ID" value="MCY0387271.1"/>
    <property type="molecule type" value="Genomic_DNA"/>
</dbReference>
<reference evidence="3" key="1">
    <citation type="submission" date="2022-11" db="EMBL/GenBank/DDBJ databases">
        <title>Robbsia betulipollinis sp. nov., isolated from pollen of birch (Betula pendula).</title>
        <authorList>
            <person name="Shi H."/>
            <person name="Ambika Manirajan B."/>
            <person name="Ratering S."/>
            <person name="Geissler-Plaum R."/>
            <person name="Schnell S."/>
        </authorList>
    </citation>
    <scope>NUCLEOTIDE SEQUENCE</scope>
    <source>
        <strain evidence="3">Bb-Pol-6</strain>
    </source>
</reference>
<dbReference type="RefSeq" id="WP_267847025.1">
    <property type="nucleotide sequence ID" value="NZ_JAPMXC010000001.1"/>
</dbReference>
<keyword evidence="4" id="KW-1185">Reference proteome</keyword>
<evidence type="ECO:0000259" key="1">
    <source>
        <dbReference type="Pfam" id="PF07201"/>
    </source>
</evidence>
<dbReference type="NCBIfam" id="TIGR02511">
    <property type="entry name" value="type_III_tyeA"/>
    <property type="match status" value="1"/>
</dbReference>
<dbReference type="InterPro" id="IPR015144">
    <property type="entry name" value="T3SS_TyeA"/>
</dbReference>